<dbReference type="EMBL" id="WNKQ01000008">
    <property type="protein sequence ID" value="KAF5849936.1"/>
    <property type="molecule type" value="Genomic_DNA"/>
</dbReference>
<proteinExistence type="inferred from homology"/>
<organism evidence="5 6">
    <name type="scientific">Cochliobolus sativus</name>
    <name type="common">Common root rot and spot blotch fungus</name>
    <name type="synonym">Bipolaris sorokiniana</name>
    <dbReference type="NCBI Taxonomy" id="45130"/>
    <lineage>
        <taxon>Eukaryota</taxon>
        <taxon>Fungi</taxon>
        <taxon>Dikarya</taxon>
        <taxon>Ascomycota</taxon>
        <taxon>Pezizomycotina</taxon>
        <taxon>Dothideomycetes</taxon>
        <taxon>Pleosporomycetidae</taxon>
        <taxon>Pleosporales</taxon>
        <taxon>Pleosporineae</taxon>
        <taxon>Pleosporaceae</taxon>
        <taxon>Bipolaris</taxon>
    </lineage>
</organism>
<keyword evidence="3" id="KW-0560">Oxidoreductase</keyword>
<keyword evidence="4" id="KW-0472">Membrane</keyword>
<dbReference type="Pfam" id="PF23441">
    <property type="entry name" value="SDR"/>
    <property type="match status" value="1"/>
</dbReference>
<keyword evidence="2" id="KW-0521">NADP</keyword>
<comment type="similarity">
    <text evidence="1">Belongs to the short-chain dehydrogenases/reductases (SDR) family.</text>
</comment>
<accession>A0A8H5ZIN9</accession>
<dbReference type="PANTHER" id="PTHR43477">
    <property type="entry name" value="DIHYDROANTICAPSIN 7-DEHYDROGENASE"/>
    <property type="match status" value="1"/>
</dbReference>
<sequence>MAHQNRLANAHVLVFGGTSGVGFAIANMALSSGAKVTISGSSQPKVDAKVELLRSMYPNTPATNVAGFAADLTDKANLEKNLSAVLDKATENGKNKINHISFTAGNAITTFKIGELETSTALDAFTVRFLAPFALGKLIANGDYMPKSPSSSIALTAGSSTHRPSPGWTMTAAIGGALEGLTRGLAVELAPIRANLVALGGVDTELFQSLTTGIPAEYIDQMKKGMSLTGEIGRPGDIAEAYGWIMKDRSANGAQFLLALLHIFFDRGFELSAKEALVFMHMLEY</sequence>
<dbReference type="GO" id="GO:0016491">
    <property type="term" value="F:oxidoreductase activity"/>
    <property type="evidence" value="ECO:0007669"/>
    <property type="project" value="UniProtKB-KW"/>
</dbReference>
<dbReference type="Gene3D" id="3.40.50.720">
    <property type="entry name" value="NAD(P)-binding Rossmann-like Domain"/>
    <property type="match status" value="1"/>
</dbReference>
<evidence type="ECO:0000313" key="6">
    <source>
        <dbReference type="Proteomes" id="UP000624244"/>
    </source>
</evidence>
<dbReference type="PRINTS" id="PR00081">
    <property type="entry name" value="GDHRDH"/>
</dbReference>
<keyword evidence="4" id="KW-1133">Transmembrane helix</keyword>
<comment type="caution">
    <text evidence="5">The sequence shown here is derived from an EMBL/GenBank/DDBJ whole genome shotgun (WGS) entry which is preliminary data.</text>
</comment>
<protein>
    <recommendedName>
        <fullName evidence="7">NAD(P)-binding protein</fullName>
    </recommendedName>
</protein>
<name>A0A8H5ZIN9_COCSA</name>
<dbReference type="InterPro" id="IPR051122">
    <property type="entry name" value="SDR_DHRS6-like"/>
</dbReference>
<dbReference type="Proteomes" id="UP000624244">
    <property type="component" value="Unassembled WGS sequence"/>
</dbReference>
<evidence type="ECO:0000256" key="1">
    <source>
        <dbReference type="ARBA" id="ARBA00006484"/>
    </source>
</evidence>
<evidence type="ECO:0008006" key="7">
    <source>
        <dbReference type="Google" id="ProtNLM"/>
    </source>
</evidence>
<keyword evidence="4" id="KW-0812">Transmembrane</keyword>
<gene>
    <name evidence="5" type="ORF">GGP41_005409</name>
</gene>
<evidence type="ECO:0000313" key="5">
    <source>
        <dbReference type="EMBL" id="KAF5849936.1"/>
    </source>
</evidence>
<dbReference type="InterPro" id="IPR036291">
    <property type="entry name" value="NAD(P)-bd_dom_sf"/>
</dbReference>
<dbReference type="InterPro" id="IPR057571">
    <property type="entry name" value="SDR_PhqE-like"/>
</dbReference>
<dbReference type="AlphaFoldDB" id="A0A8H5ZIN9"/>
<evidence type="ECO:0000256" key="4">
    <source>
        <dbReference type="SAM" id="Phobius"/>
    </source>
</evidence>
<feature type="transmembrane region" description="Helical" evidence="4">
    <location>
        <begin position="12"/>
        <end position="30"/>
    </location>
</feature>
<dbReference type="InterPro" id="IPR002347">
    <property type="entry name" value="SDR_fam"/>
</dbReference>
<dbReference type="CDD" id="cd05233">
    <property type="entry name" value="SDR_c"/>
    <property type="match status" value="1"/>
</dbReference>
<evidence type="ECO:0000256" key="2">
    <source>
        <dbReference type="ARBA" id="ARBA00022857"/>
    </source>
</evidence>
<reference evidence="5" key="1">
    <citation type="submission" date="2019-11" db="EMBL/GenBank/DDBJ databases">
        <title>Bipolaris sorokiniana Genome sequencing.</title>
        <authorList>
            <person name="Wang H."/>
        </authorList>
    </citation>
    <scope>NUCLEOTIDE SEQUENCE</scope>
</reference>
<dbReference type="SUPFAM" id="SSF51735">
    <property type="entry name" value="NAD(P)-binding Rossmann-fold domains"/>
    <property type="match status" value="1"/>
</dbReference>
<dbReference type="PANTHER" id="PTHR43477:SF1">
    <property type="entry name" value="DIHYDROANTICAPSIN 7-DEHYDROGENASE"/>
    <property type="match status" value="1"/>
</dbReference>
<evidence type="ECO:0000256" key="3">
    <source>
        <dbReference type="ARBA" id="ARBA00023002"/>
    </source>
</evidence>